<reference evidence="4 5" key="1">
    <citation type="submission" date="2019-07" db="EMBL/GenBank/DDBJ databases">
        <title>Sphingomonas alkalisoli sp. nov., isolated from rhizosphere soil of Suaedae salsa.</title>
        <authorList>
            <person name="Zhang H."/>
            <person name="Xu L."/>
            <person name="Zhang J.-X."/>
            <person name="Sun J.-Q."/>
        </authorList>
    </citation>
    <scope>NUCLEOTIDE SEQUENCE [LARGE SCALE GENOMIC DNA]</scope>
    <source>
        <strain evidence="4 5">XS-10</strain>
    </source>
</reference>
<protein>
    <submittedName>
        <fullName evidence="4">Response regulator</fullName>
    </submittedName>
</protein>
<dbReference type="Proteomes" id="UP000318055">
    <property type="component" value="Chromosome"/>
</dbReference>
<evidence type="ECO:0000256" key="2">
    <source>
        <dbReference type="PROSITE-ProRule" id="PRU00169"/>
    </source>
</evidence>
<evidence type="ECO:0000313" key="5">
    <source>
        <dbReference type="Proteomes" id="UP000318055"/>
    </source>
</evidence>
<name>A0A518RDA3_9SPHN</name>
<dbReference type="SMART" id="SM00448">
    <property type="entry name" value="REC"/>
    <property type="match status" value="1"/>
</dbReference>
<dbReference type="KEGG" id="ssua:FPZ54_05050"/>
<dbReference type="PROSITE" id="PS50110">
    <property type="entry name" value="RESPONSE_REGULATORY"/>
    <property type="match status" value="1"/>
</dbReference>
<dbReference type="InterPro" id="IPR011006">
    <property type="entry name" value="CheY-like_superfamily"/>
</dbReference>
<dbReference type="OrthoDB" id="582170at2"/>
<dbReference type="EMBL" id="CP042239">
    <property type="protein sequence ID" value="QDX25455.1"/>
    <property type="molecule type" value="Genomic_DNA"/>
</dbReference>
<keyword evidence="5" id="KW-1185">Reference proteome</keyword>
<dbReference type="GO" id="GO:0000160">
    <property type="term" value="P:phosphorelay signal transduction system"/>
    <property type="evidence" value="ECO:0007669"/>
    <property type="project" value="InterPro"/>
</dbReference>
<dbReference type="AlphaFoldDB" id="A0A518RDA3"/>
<dbReference type="PANTHER" id="PTHR44591:SF24">
    <property type="entry name" value="PROTEIN-GLUTAMATE METHYLESTERASE_PROTEIN-GLUTAMINE GLUTAMINASE 1"/>
    <property type="match status" value="1"/>
</dbReference>
<dbReference type="PANTHER" id="PTHR44591">
    <property type="entry name" value="STRESS RESPONSE REGULATOR PROTEIN 1"/>
    <property type="match status" value="1"/>
</dbReference>
<organism evidence="4 5">
    <name type="scientific">Sphingomonas suaedae</name>
    <dbReference type="NCBI Taxonomy" id="2599297"/>
    <lineage>
        <taxon>Bacteria</taxon>
        <taxon>Pseudomonadati</taxon>
        <taxon>Pseudomonadota</taxon>
        <taxon>Alphaproteobacteria</taxon>
        <taxon>Sphingomonadales</taxon>
        <taxon>Sphingomonadaceae</taxon>
        <taxon>Sphingomonas</taxon>
    </lineage>
</organism>
<sequence>MTAPQRILIVEDEPLIAMMLEDFLELLGKQLAGSADSVATALSVIADGGIDAAILDVNLAAGEKSWPVADALAAADIPFVLATGGSGDMVADGYKDRPVLAKPFTMDAVEQALDSLSRSI</sequence>
<dbReference type="Gene3D" id="3.40.50.2300">
    <property type="match status" value="1"/>
</dbReference>
<evidence type="ECO:0000256" key="1">
    <source>
        <dbReference type="ARBA" id="ARBA00022553"/>
    </source>
</evidence>
<gene>
    <name evidence="4" type="ORF">FPZ54_05050</name>
</gene>
<feature type="domain" description="Response regulatory" evidence="3">
    <location>
        <begin position="6"/>
        <end position="117"/>
    </location>
</feature>
<dbReference type="RefSeq" id="WP_145845478.1">
    <property type="nucleotide sequence ID" value="NZ_CP042239.1"/>
</dbReference>
<evidence type="ECO:0000313" key="4">
    <source>
        <dbReference type="EMBL" id="QDX25455.1"/>
    </source>
</evidence>
<dbReference type="SUPFAM" id="SSF52172">
    <property type="entry name" value="CheY-like"/>
    <property type="match status" value="1"/>
</dbReference>
<keyword evidence="1 2" id="KW-0597">Phosphoprotein</keyword>
<evidence type="ECO:0000259" key="3">
    <source>
        <dbReference type="PROSITE" id="PS50110"/>
    </source>
</evidence>
<accession>A0A518RDA3</accession>
<feature type="modified residue" description="4-aspartylphosphate" evidence="2">
    <location>
        <position position="56"/>
    </location>
</feature>
<dbReference type="InterPro" id="IPR001789">
    <property type="entry name" value="Sig_transdc_resp-reg_receiver"/>
</dbReference>
<proteinExistence type="predicted"/>
<dbReference type="InterPro" id="IPR050595">
    <property type="entry name" value="Bact_response_regulator"/>
</dbReference>